<evidence type="ECO:0000313" key="1">
    <source>
        <dbReference type="EMBL" id="KAH6931678.1"/>
    </source>
</evidence>
<gene>
    <name evidence="1" type="ORF">HPB50_026983</name>
</gene>
<protein>
    <submittedName>
        <fullName evidence="1">Uncharacterized protein</fullName>
    </submittedName>
</protein>
<comment type="caution">
    <text evidence="1">The sequence shown here is derived from an EMBL/GenBank/DDBJ whole genome shotgun (WGS) entry which is preliminary data.</text>
</comment>
<evidence type="ECO:0000313" key="2">
    <source>
        <dbReference type="Proteomes" id="UP000821845"/>
    </source>
</evidence>
<accession>A0ACB7S9Y3</accession>
<name>A0ACB7S9Y3_HYAAI</name>
<organism evidence="1 2">
    <name type="scientific">Hyalomma asiaticum</name>
    <name type="common">Tick</name>
    <dbReference type="NCBI Taxonomy" id="266040"/>
    <lineage>
        <taxon>Eukaryota</taxon>
        <taxon>Metazoa</taxon>
        <taxon>Ecdysozoa</taxon>
        <taxon>Arthropoda</taxon>
        <taxon>Chelicerata</taxon>
        <taxon>Arachnida</taxon>
        <taxon>Acari</taxon>
        <taxon>Parasitiformes</taxon>
        <taxon>Ixodida</taxon>
        <taxon>Ixodoidea</taxon>
        <taxon>Ixodidae</taxon>
        <taxon>Hyalomminae</taxon>
        <taxon>Hyalomma</taxon>
    </lineage>
</organism>
<keyword evidence="2" id="KW-1185">Reference proteome</keyword>
<dbReference type="Proteomes" id="UP000821845">
    <property type="component" value="Chromosome 5"/>
</dbReference>
<proteinExistence type="predicted"/>
<sequence>MCRNCSRCCASSDVNEEDMVGIYIREYTRTTHGWLNVVEVVVGAFLWLMFRALGATTWSEDLLYFASLVFTTNGVLFWLGCVLSIPTALTLPRIFFFTLYQLIAGVSYMSGGVGSVRNTSYIDGVTGIVCGCFHISHFAYAWYTKPANAH</sequence>
<reference evidence="1" key="1">
    <citation type="submission" date="2020-05" db="EMBL/GenBank/DDBJ databases">
        <title>Large-scale comparative analyses of tick genomes elucidate their genetic diversity and vector capacities.</title>
        <authorList>
            <person name="Jia N."/>
            <person name="Wang J."/>
            <person name="Shi W."/>
            <person name="Du L."/>
            <person name="Sun Y."/>
            <person name="Zhan W."/>
            <person name="Jiang J."/>
            <person name="Wang Q."/>
            <person name="Zhang B."/>
            <person name="Ji P."/>
            <person name="Sakyi L.B."/>
            <person name="Cui X."/>
            <person name="Yuan T."/>
            <person name="Jiang B."/>
            <person name="Yang W."/>
            <person name="Lam T.T.-Y."/>
            <person name="Chang Q."/>
            <person name="Ding S."/>
            <person name="Wang X."/>
            <person name="Zhu J."/>
            <person name="Ruan X."/>
            <person name="Zhao L."/>
            <person name="Wei J."/>
            <person name="Que T."/>
            <person name="Du C."/>
            <person name="Cheng J."/>
            <person name="Dai P."/>
            <person name="Han X."/>
            <person name="Huang E."/>
            <person name="Gao Y."/>
            <person name="Liu J."/>
            <person name="Shao H."/>
            <person name="Ye R."/>
            <person name="Li L."/>
            <person name="Wei W."/>
            <person name="Wang X."/>
            <person name="Wang C."/>
            <person name="Yang T."/>
            <person name="Huo Q."/>
            <person name="Li W."/>
            <person name="Guo W."/>
            <person name="Chen H."/>
            <person name="Zhou L."/>
            <person name="Ni X."/>
            <person name="Tian J."/>
            <person name="Zhou Y."/>
            <person name="Sheng Y."/>
            <person name="Liu T."/>
            <person name="Pan Y."/>
            <person name="Xia L."/>
            <person name="Li J."/>
            <person name="Zhao F."/>
            <person name="Cao W."/>
        </authorList>
    </citation>
    <scope>NUCLEOTIDE SEQUENCE</scope>
    <source>
        <strain evidence="1">Hyas-2018</strain>
    </source>
</reference>
<dbReference type="EMBL" id="CM023485">
    <property type="protein sequence ID" value="KAH6931678.1"/>
    <property type="molecule type" value="Genomic_DNA"/>
</dbReference>